<reference evidence="1 2" key="1">
    <citation type="journal article" date="2011" name="Proc. Natl. Acad. Sci. U.S.A.">
        <title>Comparative genomics of xylose-fermenting fungi for enhanced biofuel production.</title>
        <authorList>
            <person name="Wohlbach D.J."/>
            <person name="Kuo A."/>
            <person name="Sato T.K."/>
            <person name="Potts K.M."/>
            <person name="Salamov A.A."/>
            <person name="LaButti K.M."/>
            <person name="Sun H."/>
            <person name="Clum A."/>
            <person name="Pangilinan J.L."/>
            <person name="Lindquist E.A."/>
            <person name="Lucas S."/>
            <person name="Lapidus A."/>
            <person name="Jin M."/>
            <person name="Gunawan C."/>
            <person name="Balan V."/>
            <person name="Dale B.E."/>
            <person name="Jeffries T.W."/>
            <person name="Zinkel R."/>
            <person name="Barry K.W."/>
            <person name="Grigoriev I.V."/>
            <person name="Gasch A.P."/>
        </authorList>
    </citation>
    <scope>NUCLEOTIDE SEQUENCE [LARGE SCALE GENOMIC DNA]</scope>
    <source>
        <strain evidence="2">ATCC 10573 / BCRC 21748 / CBS 615 / JCM 9827 / NBRC 10315 / NRRL Y-1498 / VKM Y-70</strain>
    </source>
</reference>
<keyword evidence="2" id="KW-1185">Reference proteome</keyword>
<evidence type="ECO:0000313" key="1">
    <source>
        <dbReference type="EMBL" id="EGV60393.1"/>
    </source>
</evidence>
<organism evidence="2">
    <name type="scientific">Candida tenuis (strain ATCC 10573 / BCRC 21748 / CBS 615 / JCM 9827 / NBRC 10315 / NRRL Y-1498 / VKM Y-70)</name>
    <name type="common">Yeast</name>
    <name type="synonym">Yamadazyma tenuis</name>
    <dbReference type="NCBI Taxonomy" id="590646"/>
    <lineage>
        <taxon>Eukaryota</taxon>
        <taxon>Fungi</taxon>
        <taxon>Dikarya</taxon>
        <taxon>Ascomycota</taxon>
        <taxon>Saccharomycotina</taxon>
        <taxon>Pichiomycetes</taxon>
        <taxon>Debaryomycetaceae</taxon>
        <taxon>Yamadazyma</taxon>
    </lineage>
</organism>
<accession>G3BDV7</accession>
<dbReference type="EMBL" id="GL996528">
    <property type="protein sequence ID" value="EGV60393.1"/>
    <property type="molecule type" value="Genomic_DNA"/>
</dbReference>
<dbReference type="Proteomes" id="UP000000707">
    <property type="component" value="Unassembled WGS sequence"/>
</dbReference>
<dbReference type="AlphaFoldDB" id="G3BDV7"/>
<protein>
    <submittedName>
        <fullName evidence="1">Uncharacterized protein</fullName>
    </submittedName>
</protein>
<sequence>MEKLIQPIIVKIKASAYVPLVQLGRSYPPVIHGGMSKAWFNSSTSYRAHNCIHVKQSFGVFLPRFSV</sequence>
<proteinExistence type="predicted"/>
<dbReference type="HOGENOM" id="CLU_2812101_0_0_1"/>
<name>G3BDV7_CANTC</name>
<gene>
    <name evidence="1" type="ORF">CANTEDRAFT_116444</name>
</gene>
<evidence type="ECO:0000313" key="2">
    <source>
        <dbReference type="Proteomes" id="UP000000707"/>
    </source>
</evidence>